<evidence type="ECO:0000313" key="3">
    <source>
        <dbReference type="Proteomes" id="UP000440498"/>
    </source>
</evidence>
<organism evidence="2 3">
    <name type="scientific">Rugamonas aquatica</name>
    <dbReference type="NCBI Taxonomy" id="2743357"/>
    <lineage>
        <taxon>Bacteria</taxon>
        <taxon>Pseudomonadati</taxon>
        <taxon>Pseudomonadota</taxon>
        <taxon>Betaproteobacteria</taxon>
        <taxon>Burkholderiales</taxon>
        <taxon>Oxalobacteraceae</taxon>
        <taxon>Telluria group</taxon>
        <taxon>Rugamonas</taxon>
    </lineage>
</organism>
<dbReference type="Proteomes" id="UP000440498">
    <property type="component" value="Unassembled WGS sequence"/>
</dbReference>
<feature type="compositionally biased region" description="Polar residues" evidence="1">
    <location>
        <begin position="14"/>
        <end position="25"/>
    </location>
</feature>
<reference evidence="2 3" key="1">
    <citation type="submission" date="2019-10" db="EMBL/GenBank/DDBJ databases">
        <title>Two novel species isolated from a subtropical stream in China.</title>
        <authorList>
            <person name="Lu H."/>
        </authorList>
    </citation>
    <scope>NUCLEOTIDE SEQUENCE [LARGE SCALE GENOMIC DNA]</scope>
    <source>
        <strain evidence="2 3">FT29W</strain>
    </source>
</reference>
<keyword evidence="3" id="KW-1185">Reference proteome</keyword>
<feature type="region of interest" description="Disordered" evidence="1">
    <location>
        <begin position="1"/>
        <end position="48"/>
    </location>
</feature>
<dbReference type="EMBL" id="WHUG01000009">
    <property type="protein sequence ID" value="MQA40550.1"/>
    <property type="molecule type" value="Genomic_DNA"/>
</dbReference>
<comment type="caution">
    <text evidence="2">The sequence shown here is derived from an EMBL/GenBank/DDBJ whole genome shotgun (WGS) entry which is preliminary data.</text>
</comment>
<dbReference type="RefSeq" id="WP_152839852.1">
    <property type="nucleotide sequence ID" value="NZ_WHUG01000009.1"/>
</dbReference>
<proteinExistence type="predicted"/>
<sequence length="171" mass="19177">MDKISKRTVDNDTYDQLTPSTSFPSPSGAISRHSPAGERPHPGLLTGRSLAQVPSTSRRLLDLLLTPFCYIKEQYQVAMACRSLKRISDGFDEVESVIGVNNTHEVATCATLFVNECLPLYGKNRSMLDKLEPQFSAVLLRLSQFLQKAQQFEECENMRQNYDLIFGVKAS</sequence>
<evidence type="ECO:0000313" key="2">
    <source>
        <dbReference type="EMBL" id="MQA40550.1"/>
    </source>
</evidence>
<accession>A0A6A7N674</accession>
<evidence type="ECO:0000256" key="1">
    <source>
        <dbReference type="SAM" id="MobiDB-lite"/>
    </source>
</evidence>
<name>A0A6A7N674_9BURK</name>
<dbReference type="AlphaFoldDB" id="A0A6A7N674"/>
<gene>
    <name evidence="2" type="ORF">GEV02_20560</name>
</gene>
<protein>
    <submittedName>
        <fullName evidence="2">Uncharacterized protein</fullName>
    </submittedName>
</protein>
<feature type="compositionally biased region" description="Basic and acidic residues" evidence="1">
    <location>
        <begin position="1"/>
        <end position="10"/>
    </location>
</feature>